<dbReference type="RefSeq" id="WP_390298323.1">
    <property type="nucleotide sequence ID" value="NZ_JBHULI010000003.1"/>
</dbReference>
<sequence length="370" mass="42989">MNLFTQKDIEYKFIRYPETSNKSLRAWSAADEYVLLKFQELEQASKKIPIYNDRFGFLSCTLNGYKPMVVVDRKSQQRSIEQNMKINELQWDKEQLQGPLTELPEKVGIGIINIPKTMDLFELYLNHLSRSLSEDGIVICSFMTKYFSPQMLSIAEKYFEEVEQSRARKKARLLILKKKTKRPKKELIHTIPFAFEEEGREELRQYFGVFSSGNIDYATQLLIEKLKLGSEDKKIMDLASGNGVIARAIQLKNAEAEIHLMDDSLLAIESSKLNLDPINTHFHWNDTLKDFEANYFDLIISNPPFHLGHETNIEVSIGLFKEIADILKPTGRFMCVANRHLNYKSHLTKNFSRVDIVEQNKKYVVYKAEL</sequence>
<evidence type="ECO:0000256" key="2">
    <source>
        <dbReference type="ARBA" id="ARBA00022552"/>
    </source>
</evidence>
<dbReference type="InterPro" id="IPR007848">
    <property type="entry name" value="Small_mtfrase_dom"/>
</dbReference>
<evidence type="ECO:0000256" key="5">
    <source>
        <dbReference type="ARBA" id="ARBA00022691"/>
    </source>
</evidence>
<dbReference type="PANTHER" id="PTHR47816:SF5">
    <property type="entry name" value="RIBOSOMAL RNA LARGE SUBUNIT METHYLTRANSFERASE G"/>
    <property type="match status" value="1"/>
</dbReference>
<dbReference type="PROSITE" id="PS00092">
    <property type="entry name" value="N6_MTASE"/>
    <property type="match status" value="1"/>
</dbReference>
<accession>A0ABW5JGB0</accession>
<comment type="caution">
    <text evidence="8">The sequence shown here is derived from an EMBL/GenBank/DDBJ whole genome shotgun (WGS) entry which is preliminary data.</text>
</comment>
<keyword evidence="2" id="KW-0698">rRNA processing</keyword>
<dbReference type="Gene3D" id="3.40.50.150">
    <property type="entry name" value="Vaccinia Virus protein VP39"/>
    <property type="match status" value="2"/>
</dbReference>
<evidence type="ECO:0000256" key="4">
    <source>
        <dbReference type="ARBA" id="ARBA00022679"/>
    </source>
</evidence>
<evidence type="ECO:0000259" key="7">
    <source>
        <dbReference type="Pfam" id="PF26049"/>
    </source>
</evidence>
<dbReference type="InterPro" id="IPR002052">
    <property type="entry name" value="DNA_methylase_N6_adenine_CS"/>
</dbReference>
<dbReference type="PANTHER" id="PTHR47816">
    <property type="entry name" value="RIBOSOMAL RNA SMALL SUBUNIT METHYLTRANSFERASE C"/>
    <property type="match status" value="1"/>
</dbReference>
<keyword evidence="9" id="KW-1185">Reference proteome</keyword>
<dbReference type="CDD" id="cd02440">
    <property type="entry name" value="AdoMet_MTases"/>
    <property type="match status" value="1"/>
</dbReference>
<reference evidence="9" key="1">
    <citation type="journal article" date="2019" name="Int. J. Syst. Evol. Microbiol.">
        <title>The Global Catalogue of Microorganisms (GCM) 10K type strain sequencing project: providing services to taxonomists for standard genome sequencing and annotation.</title>
        <authorList>
            <consortium name="The Broad Institute Genomics Platform"/>
            <consortium name="The Broad Institute Genome Sequencing Center for Infectious Disease"/>
            <person name="Wu L."/>
            <person name="Ma J."/>
        </authorList>
    </citation>
    <scope>NUCLEOTIDE SEQUENCE [LARGE SCALE GENOMIC DNA]</scope>
    <source>
        <strain evidence="9">KCTC 52042</strain>
    </source>
</reference>
<dbReference type="Pfam" id="PF05175">
    <property type="entry name" value="MTS"/>
    <property type="match status" value="1"/>
</dbReference>
<dbReference type="InterPro" id="IPR058679">
    <property type="entry name" value="RlmG_N"/>
</dbReference>
<evidence type="ECO:0000313" key="9">
    <source>
        <dbReference type="Proteomes" id="UP001597460"/>
    </source>
</evidence>
<dbReference type="EC" id="2.1.1.172" evidence="8"/>
<keyword evidence="4 8" id="KW-0808">Transferase</keyword>
<keyword evidence="3 8" id="KW-0489">Methyltransferase</keyword>
<dbReference type="GO" id="GO:0052914">
    <property type="term" value="F:16S rRNA (guanine(1207)-N(2))-methyltransferase activity"/>
    <property type="evidence" value="ECO:0007669"/>
    <property type="project" value="UniProtKB-EC"/>
</dbReference>
<feature type="domain" description="RlmG N-terminal" evidence="7">
    <location>
        <begin position="1"/>
        <end position="177"/>
    </location>
</feature>
<evidence type="ECO:0000259" key="6">
    <source>
        <dbReference type="Pfam" id="PF05175"/>
    </source>
</evidence>
<dbReference type="InterPro" id="IPR046977">
    <property type="entry name" value="RsmC/RlmG"/>
</dbReference>
<keyword evidence="5" id="KW-0949">S-adenosyl-L-methionine</keyword>
<dbReference type="GO" id="GO:0052916">
    <property type="term" value="F:23S rRNA (guanine(1835)-N(2))-methyltransferase activity"/>
    <property type="evidence" value="ECO:0007669"/>
    <property type="project" value="UniProtKB-EC"/>
</dbReference>
<dbReference type="InterPro" id="IPR029063">
    <property type="entry name" value="SAM-dependent_MTases_sf"/>
</dbReference>
<gene>
    <name evidence="8" type="ORF">ACFSVN_02855</name>
</gene>
<feature type="domain" description="Methyltransferase small" evidence="6">
    <location>
        <begin position="205"/>
        <end position="367"/>
    </location>
</feature>
<dbReference type="Pfam" id="PF26049">
    <property type="entry name" value="RLMG_N"/>
    <property type="match status" value="1"/>
</dbReference>
<name>A0ABW5JGB0_9BACT</name>
<evidence type="ECO:0000313" key="8">
    <source>
        <dbReference type="EMBL" id="MFD2531380.1"/>
    </source>
</evidence>
<dbReference type="EMBL" id="JBHULI010000003">
    <property type="protein sequence ID" value="MFD2531380.1"/>
    <property type="molecule type" value="Genomic_DNA"/>
</dbReference>
<dbReference type="EC" id="2.1.1.174" evidence="8"/>
<evidence type="ECO:0000256" key="1">
    <source>
        <dbReference type="ARBA" id="ARBA00022490"/>
    </source>
</evidence>
<proteinExistence type="predicted"/>
<dbReference type="Proteomes" id="UP001597460">
    <property type="component" value="Unassembled WGS sequence"/>
</dbReference>
<protein>
    <submittedName>
        <fullName evidence="8">Class I SAM-dependent methyltransferase</fullName>
        <ecNumber evidence="8">2.1.1.172</ecNumber>
        <ecNumber evidence="8">2.1.1.174</ecNumber>
    </submittedName>
</protein>
<dbReference type="SUPFAM" id="SSF53335">
    <property type="entry name" value="S-adenosyl-L-methionine-dependent methyltransferases"/>
    <property type="match status" value="1"/>
</dbReference>
<keyword evidence="1" id="KW-0963">Cytoplasm</keyword>
<organism evidence="8 9">
    <name type="scientific">Gracilimonas halophila</name>
    <dbReference type="NCBI Taxonomy" id="1834464"/>
    <lineage>
        <taxon>Bacteria</taxon>
        <taxon>Pseudomonadati</taxon>
        <taxon>Balneolota</taxon>
        <taxon>Balneolia</taxon>
        <taxon>Balneolales</taxon>
        <taxon>Balneolaceae</taxon>
        <taxon>Gracilimonas</taxon>
    </lineage>
</organism>
<evidence type="ECO:0000256" key="3">
    <source>
        <dbReference type="ARBA" id="ARBA00022603"/>
    </source>
</evidence>